<dbReference type="RefSeq" id="WP_344928344.1">
    <property type="nucleotide sequence ID" value="NZ_BAAAVD010000032.1"/>
</dbReference>
<organism evidence="2 3">
    <name type="scientific">Streptosporangium carneum</name>
    <dbReference type="NCBI Taxonomy" id="47481"/>
    <lineage>
        <taxon>Bacteria</taxon>
        <taxon>Bacillati</taxon>
        <taxon>Actinomycetota</taxon>
        <taxon>Actinomycetes</taxon>
        <taxon>Streptosporangiales</taxon>
        <taxon>Streptosporangiaceae</taxon>
        <taxon>Streptosporangium</taxon>
    </lineage>
</organism>
<evidence type="ECO:0008006" key="4">
    <source>
        <dbReference type="Google" id="ProtNLM"/>
    </source>
</evidence>
<evidence type="ECO:0000313" key="3">
    <source>
        <dbReference type="Proteomes" id="UP001143474"/>
    </source>
</evidence>
<dbReference type="Proteomes" id="UP001143474">
    <property type="component" value="Unassembled WGS sequence"/>
</dbReference>
<keyword evidence="3" id="KW-1185">Reference proteome</keyword>
<dbReference type="AlphaFoldDB" id="A0A9W6MDZ7"/>
<evidence type="ECO:0000256" key="1">
    <source>
        <dbReference type="SAM" id="MobiDB-lite"/>
    </source>
</evidence>
<protein>
    <recommendedName>
        <fullName evidence="4">Methyltransferase</fullName>
    </recommendedName>
</protein>
<accession>A0A9W6MDZ7</accession>
<dbReference type="EMBL" id="BSEV01000008">
    <property type="protein sequence ID" value="GLK10602.1"/>
    <property type="molecule type" value="Genomic_DNA"/>
</dbReference>
<dbReference type="InterPro" id="IPR029063">
    <property type="entry name" value="SAM-dependent_MTases_sf"/>
</dbReference>
<dbReference type="InterPro" id="IPR006764">
    <property type="entry name" value="SAM_dep_MeTrfase_SAV2177_type"/>
</dbReference>
<dbReference type="Pfam" id="PF04672">
    <property type="entry name" value="Methyltransf_19"/>
    <property type="match status" value="1"/>
</dbReference>
<evidence type="ECO:0000313" key="2">
    <source>
        <dbReference type="EMBL" id="GLK10602.1"/>
    </source>
</evidence>
<reference evidence="2" key="1">
    <citation type="journal article" date="2014" name="Int. J. Syst. Evol. Microbiol.">
        <title>Complete genome sequence of Corynebacterium casei LMG S-19264T (=DSM 44701T), isolated from a smear-ripened cheese.</title>
        <authorList>
            <consortium name="US DOE Joint Genome Institute (JGI-PGF)"/>
            <person name="Walter F."/>
            <person name="Albersmeier A."/>
            <person name="Kalinowski J."/>
            <person name="Ruckert C."/>
        </authorList>
    </citation>
    <scope>NUCLEOTIDE SEQUENCE</scope>
    <source>
        <strain evidence="2">VKM Ac-2007</strain>
    </source>
</reference>
<dbReference type="PIRSF" id="PIRSF017393">
    <property type="entry name" value="MTase_SAV2177"/>
    <property type="match status" value="1"/>
</dbReference>
<feature type="region of interest" description="Disordered" evidence="1">
    <location>
        <begin position="1"/>
        <end position="25"/>
    </location>
</feature>
<reference evidence="2" key="2">
    <citation type="submission" date="2023-01" db="EMBL/GenBank/DDBJ databases">
        <authorList>
            <person name="Sun Q."/>
            <person name="Evtushenko L."/>
        </authorList>
    </citation>
    <scope>NUCLEOTIDE SEQUENCE</scope>
    <source>
        <strain evidence="2">VKM Ac-2007</strain>
    </source>
</reference>
<proteinExistence type="predicted"/>
<gene>
    <name evidence="2" type="ORF">GCM10017600_40080</name>
</gene>
<dbReference type="Gene3D" id="3.40.50.150">
    <property type="entry name" value="Vaccinia Virus protein VP39"/>
    <property type="match status" value="1"/>
</dbReference>
<comment type="caution">
    <text evidence="2">The sequence shown here is derived from an EMBL/GenBank/DDBJ whole genome shotgun (WGS) entry which is preliminary data.</text>
</comment>
<feature type="compositionally biased region" description="Basic and acidic residues" evidence="1">
    <location>
        <begin position="11"/>
        <end position="22"/>
    </location>
</feature>
<name>A0A9W6MDZ7_9ACTN</name>
<dbReference type="SUPFAM" id="SSF53335">
    <property type="entry name" value="S-adenosyl-L-methionine-dependent methyltransferases"/>
    <property type="match status" value="1"/>
</dbReference>
<sequence length="282" mass="30883">MSGNMDWSRLTPDDSRASKPVDLRTNQPHSARVYDYMLGGKDNFAADRKVAEEVMAGSPYLRVSVRANRNFMVRAARHLVSELGITQFLDIGTGLPTSPNLHEVVQAVNPEARIVYIDNDPIVLQHARALLVGTPVGKTAYIDADIHDPEGILNSPEVRQTLDLDKPVALCLIAILHFIPDEQEAHDIVRRLMEPLPPGSAMAMSTIAIDAAPERVTSAVAAFNARGIASKTRTRAEVDLFFDGLDMVPPGATPVHHWHPDDEAKSLKDNEVSMYGGIGIKR</sequence>